<proteinExistence type="predicted"/>
<keyword evidence="4" id="KW-1185">Reference proteome</keyword>
<dbReference type="InterPro" id="IPR050922">
    <property type="entry name" value="LytR/CpsA/Psr_CW_biosynth"/>
</dbReference>
<gene>
    <name evidence="3" type="ORF">CAE01nite_25700</name>
</gene>
<evidence type="ECO:0000256" key="1">
    <source>
        <dbReference type="SAM" id="MobiDB-lite"/>
    </source>
</evidence>
<feature type="compositionally biased region" description="Low complexity" evidence="1">
    <location>
        <begin position="53"/>
        <end position="75"/>
    </location>
</feature>
<dbReference type="Pfam" id="PF13399">
    <property type="entry name" value="LytR_C"/>
    <property type="match status" value="1"/>
</dbReference>
<protein>
    <recommendedName>
        <fullName evidence="2">LytR/CpsA/Psr regulator C-terminal domain-containing protein</fullName>
    </recommendedName>
</protein>
<reference evidence="3 4" key="1">
    <citation type="submission" date="2019-07" db="EMBL/GenBank/DDBJ databases">
        <title>Whole genome shotgun sequence of Cellulomonas aerilata NBRC 106308.</title>
        <authorList>
            <person name="Hosoyama A."/>
            <person name="Uohara A."/>
            <person name="Ohji S."/>
            <person name="Ichikawa N."/>
        </authorList>
    </citation>
    <scope>NUCLEOTIDE SEQUENCE [LARGE SCALE GENOMIC DNA]</scope>
    <source>
        <strain evidence="3 4">NBRC 106308</strain>
    </source>
</reference>
<dbReference type="Gene3D" id="3.30.70.2390">
    <property type="match status" value="1"/>
</dbReference>
<dbReference type="PANTHER" id="PTHR33392">
    <property type="entry name" value="POLYISOPRENYL-TEICHOIC ACID--PEPTIDOGLYCAN TEICHOIC ACID TRANSFERASE TAGU"/>
    <property type="match status" value="1"/>
</dbReference>
<evidence type="ECO:0000259" key="2">
    <source>
        <dbReference type="Pfam" id="PF13399"/>
    </source>
</evidence>
<sequence>MWPFLVALLVSAGLGLAVVALVWDDRAPGTGTGVAAPGATEPAPTEPAPAEPPATEAPATEAPAAEPPATEEPAPVQTPAPLPEPDLGTPVTVFNSTSISGLAAEAADQLSDAGWSEVDSGNYPGGTLPSSTVFYGTAELEVSARAVADVLGIAAVELAESDATAGIEVVLERDFAG</sequence>
<dbReference type="AlphaFoldDB" id="A0A512DEG8"/>
<evidence type="ECO:0000313" key="3">
    <source>
        <dbReference type="EMBL" id="GEO34845.1"/>
    </source>
</evidence>
<accession>A0A512DEG8</accession>
<dbReference type="InterPro" id="IPR027381">
    <property type="entry name" value="LytR/CpsA/Psr_C"/>
</dbReference>
<feature type="compositionally biased region" description="Low complexity" evidence="1">
    <location>
        <begin position="33"/>
        <end position="43"/>
    </location>
</feature>
<organism evidence="3 4">
    <name type="scientific">Cellulomonas aerilata</name>
    <dbReference type="NCBI Taxonomy" id="515326"/>
    <lineage>
        <taxon>Bacteria</taxon>
        <taxon>Bacillati</taxon>
        <taxon>Actinomycetota</taxon>
        <taxon>Actinomycetes</taxon>
        <taxon>Micrococcales</taxon>
        <taxon>Cellulomonadaceae</taxon>
        <taxon>Cellulomonas</taxon>
    </lineage>
</organism>
<dbReference type="PANTHER" id="PTHR33392:SF6">
    <property type="entry name" value="POLYISOPRENYL-TEICHOIC ACID--PEPTIDOGLYCAN TEICHOIC ACID TRANSFERASE TAGU"/>
    <property type="match status" value="1"/>
</dbReference>
<dbReference type="EMBL" id="BJYY01000016">
    <property type="protein sequence ID" value="GEO34845.1"/>
    <property type="molecule type" value="Genomic_DNA"/>
</dbReference>
<feature type="domain" description="LytR/CpsA/Psr regulator C-terminal" evidence="2">
    <location>
        <begin position="89"/>
        <end position="175"/>
    </location>
</feature>
<feature type="region of interest" description="Disordered" evidence="1">
    <location>
        <begin position="32"/>
        <end position="93"/>
    </location>
</feature>
<evidence type="ECO:0000313" key="4">
    <source>
        <dbReference type="Proteomes" id="UP000321181"/>
    </source>
</evidence>
<name>A0A512DEG8_9CELL</name>
<dbReference type="Proteomes" id="UP000321181">
    <property type="component" value="Unassembled WGS sequence"/>
</dbReference>
<comment type="caution">
    <text evidence="3">The sequence shown here is derived from an EMBL/GenBank/DDBJ whole genome shotgun (WGS) entry which is preliminary data.</text>
</comment>